<evidence type="ECO:0008006" key="4">
    <source>
        <dbReference type="Google" id="ProtNLM"/>
    </source>
</evidence>
<comment type="caution">
    <text evidence="2">The sequence shown here is derived from an EMBL/GenBank/DDBJ whole genome shotgun (WGS) entry which is preliminary data.</text>
</comment>
<evidence type="ECO:0000256" key="1">
    <source>
        <dbReference type="SAM" id="SignalP"/>
    </source>
</evidence>
<evidence type="ECO:0000313" key="2">
    <source>
        <dbReference type="EMBL" id="NZA27339.1"/>
    </source>
</evidence>
<keyword evidence="3" id="KW-1185">Reference proteome</keyword>
<feature type="signal peptide" evidence="1">
    <location>
        <begin position="1"/>
        <end position="30"/>
    </location>
</feature>
<dbReference type="AlphaFoldDB" id="A0A853JFF6"/>
<dbReference type="EMBL" id="JACCKA010000074">
    <property type="protein sequence ID" value="NZA27339.1"/>
    <property type="molecule type" value="Genomic_DNA"/>
</dbReference>
<keyword evidence="1" id="KW-0732">Signal</keyword>
<feature type="chain" id="PRO_5032434369" description="Secreted protein" evidence="1">
    <location>
        <begin position="31"/>
        <end position="66"/>
    </location>
</feature>
<proteinExistence type="predicted"/>
<evidence type="ECO:0000313" key="3">
    <source>
        <dbReference type="Proteomes" id="UP000578091"/>
    </source>
</evidence>
<dbReference type="Proteomes" id="UP000578091">
    <property type="component" value="Unassembled WGS sequence"/>
</dbReference>
<reference evidence="2 3" key="1">
    <citation type="submission" date="2020-07" db="EMBL/GenBank/DDBJ databases">
        <title>Luteimonas sp. SJ-92.</title>
        <authorList>
            <person name="Huang X.-X."/>
            <person name="Xu L."/>
            <person name="Sun J.-Q."/>
        </authorList>
    </citation>
    <scope>NUCLEOTIDE SEQUENCE [LARGE SCALE GENOMIC DNA]</scope>
    <source>
        <strain evidence="2 3">SJ-92</strain>
    </source>
</reference>
<organism evidence="2 3">
    <name type="scientific">Luteimonas salinisoli</name>
    <dbReference type="NCBI Taxonomy" id="2752307"/>
    <lineage>
        <taxon>Bacteria</taxon>
        <taxon>Pseudomonadati</taxon>
        <taxon>Pseudomonadota</taxon>
        <taxon>Gammaproteobacteria</taxon>
        <taxon>Lysobacterales</taxon>
        <taxon>Lysobacteraceae</taxon>
        <taxon>Luteimonas</taxon>
    </lineage>
</organism>
<gene>
    <name evidence="2" type="ORF">H0E84_13185</name>
</gene>
<name>A0A853JFF6_9GAMM</name>
<protein>
    <recommendedName>
        <fullName evidence="4">Secreted protein</fullName>
    </recommendedName>
</protein>
<sequence length="66" mass="6736">MKRSKVSLRKLLLAAAFAGAMGFGTMQAVASGTAEKAQSNSCSWVCESDCPGFGGSYIAGVCYCCG</sequence>
<accession>A0A853JFF6</accession>
<dbReference type="RefSeq" id="WP_180679122.1">
    <property type="nucleotide sequence ID" value="NZ_JACCKA010000074.1"/>
</dbReference>